<gene>
    <name evidence="1" type="ORF">NDU88_000571</name>
</gene>
<comment type="caution">
    <text evidence="1">The sequence shown here is derived from an EMBL/GenBank/DDBJ whole genome shotgun (WGS) entry which is preliminary data.</text>
</comment>
<sequence length="74" mass="8320">MRQQPGLRRMIDGAGVGFAIVADEEAKSALHDRRTFLATTEGCECAAQELALIFQNHDFCTSHTDIPRYWKPRA</sequence>
<proteinExistence type="predicted"/>
<name>A0AAV7U435_PLEWA</name>
<keyword evidence="2" id="KW-1185">Reference proteome</keyword>
<evidence type="ECO:0000313" key="1">
    <source>
        <dbReference type="EMBL" id="KAJ1183757.1"/>
    </source>
</evidence>
<protein>
    <submittedName>
        <fullName evidence="1">Uncharacterized protein</fullName>
    </submittedName>
</protein>
<organism evidence="1 2">
    <name type="scientific">Pleurodeles waltl</name>
    <name type="common">Iberian ribbed newt</name>
    <dbReference type="NCBI Taxonomy" id="8319"/>
    <lineage>
        <taxon>Eukaryota</taxon>
        <taxon>Metazoa</taxon>
        <taxon>Chordata</taxon>
        <taxon>Craniata</taxon>
        <taxon>Vertebrata</taxon>
        <taxon>Euteleostomi</taxon>
        <taxon>Amphibia</taxon>
        <taxon>Batrachia</taxon>
        <taxon>Caudata</taxon>
        <taxon>Salamandroidea</taxon>
        <taxon>Salamandridae</taxon>
        <taxon>Pleurodelinae</taxon>
        <taxon>Pleurodeles</taxon>
    </lineage>
</organism>
<reference evidence="1" key="1">
    <citation type="journal article" date="2022" name="bioRxiv">
        <title>Sequencing and chromosome-scale assembly of the giantPleurodeles waltlgenome.</title>
        <authorList>
            <person name="Brown T."/>
            <person name="Elewa A."/>
            <person name="Iarovenko S."/>
            <person name="Subramanian E."/>
            <person name="Araus A.J."/>
            <person name="Petzold A."/>
            <person name="Susuki M."/>
            <person name="Suzuki K.-i.T."/>
            <person name="Hayashi T."/>
            <person name="Toyoda A."/>
            <person name="Oliveira C."/>
            <person name="Osipova E."/>
            <person name="Leigh N.D."/>
            <person name="Simon A."/>
            <person name="Yun M.H."/>
        </authorList>
    </citation>
    <scope>NUCLEOTIDE SEQUENCE</scope>
    <source>
        <strain evidence="1">20211129_DDA</strain>
        <tissue evidence="1">Liver</tissue>
    </source>
</reference>
<dbReference type="AlphaFoldDB" id="A0AAV7U435"/>
<dbReference type="Proteomes" id="UP001066276">
    <property type="component" value="Chromosome 3_1"/>
</dbReference>
<evidence type="ECO:0000313" key="2">
    <source>
        <dbReference type="Proteomes" id="UP001066276"/>
    </source>
</evidence>
<accession>A0AAV7U435</accession>
<dbReference type="EMBL" id="JANPWB010000005">
    <property type="protein sequence ID" value="KAJ1183757.1"/>
    <property type="molecule type" value="Genomic_DNA"/>
</dbReference>